<name>A0A554XEC7_9BURK</name>
<evidence type="ECO:0000313" key="1">
    <source>
        <dbReference type="EMBL" id="TSE34175.1"/>
    </source>
</evidence>
<organism evidence="1 2">
    <name type="scientific">Tepidimonas taiwanensis</name>
    <dbReference type="NCBI Taxonomy" id="307486"/>
    <lineage>
        <taxon>Bacteria</taxon>
        <taxon>Pseudomonadati</taxon>
        <taxon>Pseudomonadota</taxon>
        <taxon>Betaproteobacteria</taxon>
        <taxon>Burkholderiales</taxon>
        <taxon>Tepidimonas</taxon>
    </lineage>
</organism>
<proteinExistence type="predicted"/>
<sequence length="170" mass="18233">MTPPGLADVSCPVHGVAAERGAHTIGALLALATLGLWAGVRPDAPAPWIAAAVASAAWAAWNARRIRHAPAGELRWYAAVLSRREVAPTWSWRSAVRPRGVPLPAVRVALDFGDVLLLRGETPDGQRLWLCCRRATVGDDATWRALRRALRVTTAASDRSGIFARQPPSP</sequence>
<keyword evidence="2" id="KW-1185">Reference proteome</keyword>
<protein>
    <recommendedName>
        <fullName evidence="3">Toxin CptA</fullName>
    </recommendedName>
</protein>
<dbReference type="EMBL" id="VJOM01000001">
    <property type="protein sequence ID" value="TSE34175.1"/>
    <property type="molecule type" value="Genomic_DNA"/>
</dbReference>
<comment type="caution">
    <text evidence="1">The sequence shown here is derived from an EMBL/GenBank/DDBJ whole genome shotgun (WGS) entry which is preliminary data.</text>
</comment>
<reference evidence="1 2" key="1">
    <citation type="submission" date="2019-07" db="EMBL/GenBank/DDBJ databases">
        <title>Tepidimonas taiwanensis I1-1 draft genome.</title>
        <authorList>
            <person name="Da Costa M.S."/>
            <person name="Froufe H.J.C."/>
            <person name="Egas C."/>
            <person name="Albuquerque L."/>
        </authorList>
    </citation>
    <scope>NUCLEOTIDE SEQUENCE [LARGE SCALE GENOMIC DNA]</scope>
    <source>
        <strain evidence="1 2">I1-1</strain>
    </source>
</reference>
<dbReference type="STRING" id="307486.GCA_000807215_02275"/>
<evidence type="ECO:0000313" key="2">
    <source>
        <dbReference type="Proteomes" id="UP000317763"/>
    </source>
</evidence>
<evidence type="ECO:0008006" key="3">
    <source>
        <dbReference type="Google" id="ProtNLM"/>
    </source>
</evidence>
<accession>A0A554XEC7</accession>
<dbReference type="Proteomes" id="UP000317763">
    <property type="component" value="Unassembled WGS sequence"/>
</dbReference>
<dbReference type="AlphaFoldDB" id="A0A554XEC7"/>
<dbReference type="RefSeq" id="WP_043703752.1">
    <property type="nucleotide sequence ID" value="NZ_CP083911.1"/>
</dbReference>
<gene>
    <name evidence="1" type="ORF">Ttaiw_00237</name>
</gene>
<dbReference type="OrthoDB" id="9157092at2"/>